<keyword evidence="4" id="KW-1185">Reference proteome</keyword>
<dbReference type="Gene3D" id="3.40.50.720">
    <property type="entry name" value="NAD(P)-binding Rossmann-like Domain"/>
    <property type="match status" value="1"/>
</dbReference>
<dbReference type="CDD" id="cd05233">
    <property type="entry name" value="SDR_c"/>
    <property type="match status" value="1"/>
</dbReference>
<dbReference type="GO" id="GO:0016491">
    <property type="term" value="F:oxidoreductase activity"/>
    <property type="evidence" value="ECO:0007669"/>
    <property type="project" value="UniProtKB-KW"/>
</dbReference>
<evidence type="ECO:0000256" key="1">
    <source>
        <dbReference type="ARBA" id="ARBA00006484"/>
    </source>
</evidence>
<dbReference type="RefSeq" id="WP_072843063.1">
    <property type="nucleotide sequence ID" value="NZ_FNAB01000001.1"/>
</dbReference>
<keyword evidence="2" id="KW-0560">Oxidoreductase</keyword>
<sequence>MAELLDGKTVVVSGVGNGLGREIALAAYRDGANVVLGARTEANLKSVADEIDPTGERVAYAVTDILDKQACAGLIGTAADRFGSVDALVNVAAKEDVFGGLEGADLDAWKAMLDANVIGTLTLTQAALPELKKRGGSVVLIGSQAMFHPQLPQSAYATSKGALHAAMWSLAKELGPHKIRVNTVVPTWMWGPPIELYVALSAKQRDVPEETVIGEITKNMPLGEIPADDDVANSVVFFASDRARMLTGQTLFVNAGEYFR</sequence>
<evidence type="ECO:0000256" key="2">
    <source>
        <dbReference type="ARBA" id="ARBA00023002"/>
    </source>
</evidence>
<dbReference type="NCBIfam" id="NF005909">
    <property type="entry name" value="PRK07890.1"/>
    <property type="match status" value="1"/>
</dbReference>
<evidence type="ECO:0000313" key="4">
    <source>
        <dbReference type="Proteomes" id="UP000199417"/>
    </source>
</evidence>
<dbReference type="PRINTS" id="PR00081">
    <property type="entry name" value="GDHRDH"/>
</dbReference>
<dbReference type="FunFam" id="3.40.50.720:FF:000084">
    <property type="entry name" value="Short-chain dehydrogenase reductase"/>
    <property type="match status" value="1"/>
</dbReference>
<dbReference type="PANTHER" id="PTHR43639">
    <property type="entry name" value="OXIDOREDUCTASE, SHORT-CHAIN DEHYDROGENASE/REDUCTASE FAMILY (AFU_ORTHOLOGUE AFUA_5G02870)"/>
    <property type="match status" value="1"/>
</dbReference>
<protein>
    <submittedName>
        <fullName evidence="3">NAD(P)-dependent dehydrogenase, short-chain alcohol dehydrogenase family</fullName>
    </submittedName>
</protein>
<dbReference type="Proteomes" id="UP000199417">
    <property type="component" value="Unassembled WGS sequence"/>
</dbReference>
<dbReference type="STRING" id="168276.SAMN05444580_101684"/>
<dbReference type="EMBL" id="FNAB01000001">
    <property type="protein sequence ID" value="SDC71998.1"/>
    <property type="molecule type" value="Genomic_DNA"/>
</dbReference>
<proteinExistence type="inferred from homology"/>
<dbReference type="InterPro" id="IPR002347">
    <property type="entry name" value="SDR_fam"/>
</dbReference>
<dbReference type="SUPFAM" id="SSF51735">
    <property type="entry name" value="NAD(P)-binding Rossmann-fold domains"/>
    <property type="match status" value="1"/>
</dbReference>
<evidence type="ECO:0000313" key="3">
    <source>
        <dbReference type="EMBL" id="SDC71998.1"/>
    </source>
</evidence>
<comment type="similarity">
    <text evidence="1">Belongs to the short-chain dehydrogenases/reductases (SDR) family.</text>
</comment>
<name>A0A1G6NW73_9NOCA</name>
<dbReference type="PANTHER" id="PTHR43639:SF1">
    <property type="entry name" value="SHORT-CHAIN DEHYDROGENASE_REDUCTASE FAMILY PROTEIN"/>
    <property type="match status" value="1"/>
</dbReference>
<accession>A0A1G6NW73</accession>
<organism evidence="3 4">
    <name type="scientific">Rhodococcus tukisamuensis</name>
    <dbReference type="NCBI Taxonomy" id="168276"/>
    <lineage>
        <taxon>Bacteria</taxon>
        <taxon>Bacillati</taxon>
        <taxon>Actinomycetota</taxon>
        <taxon>Actinomycetes</taxon>
        <taxon>Mycobacteriales</taxon>
        <taxon>Nocardiaceae</taxon>
        <taxon>Rhodococcus</taxon>
    </lineage>
</organism>
<gene>
    <name evidence="3" type="ORF">SAMN05444580_101684</name>
</gene>
<reference evidence="3 4" key="1">
    <citation type="submission" date="2016-10" db="EMBL/GenBank/DDBJ databases">
        <authorList>
            <person name="de Groot N.N."/>
        </authorList>
    </citation>
    <scope>NUCLEOTIDE SEQUENCE [LARGE SCALE GENOMIC DNA]</scope>
    <source>
        <strain evidence="3 4">JCM 11308</strain>
    </source>
</reference>
<dbReference type="InterPro" id="IPR036291">
    <property type="entry name" value="NAD(P)-bd_dom_sf"/>
</dbReference>
<dbReference type="Pfam" id="PF13561">
    <property type="entry name" value="adh_short_C2"/>
    <property type="match status" value="1"/>
</dbReference>
<dbReference type="AlphaFoldDB" id="A0A1G6NW73"/>